<evidence type="ECO:0000259" key="1">
    <source>
        <dbReference type="Pfam" id="PF13460"/>
    </source>
</evidence>
<feature type="domain" description="NAD(P)-binding" evidence="1">
    <location>
        <begin position="18"/>
        <end position="206"/>
    </location>
</feature>
<dbReference type="RefSeq" id="WP_387987709.1">
    <property type="nucleotide sequence ID" value="NZ_JBHSGR010000005.1"/>
</dbReference>
<dbReference type="InterPro" id="IPR016040">
    <property type="entry name" value="NAD(P)-bd_dom"/>
</dbReference>
<dbReference type="Proteomes" id="UP001596025">
    <property type="component" value="Unassembled WGS sequence"/>
</dbReference>
<evidence type="ECO:0000313" key="3">
    <source>
        <dbReference type="Proteomes" id="UP001596025"/>
    </source>
</evidence>
<organism evidence="2 3">
    <name type="scientific">Geodermatophilus arenarius</name>
    <dbReference type="NCBI Taxonomy" id="1137990"/>
    <lineage>
        <taxon>Bacteria</taxon>
        <taxon>Bacillati</taxon>
        <taxon>Actinomycetota</taxon>
        <taxon>Actinomycetes</taxon>
        <taxon>Geodermatophilales</taxon>
        <taxon>Geodermatophilaceae</taxon>
        <taxon>Geodermatophilus</taxon>
    </lineage>
</organism>
<reference evidence="3" key="1">
    <citation type="journal article" date="2019" name="Int. J. Syst. Evol. Microbiol.">
        <title>The Global Catalogue of Microorganisms (GCM) 10K type strain sequencing project: providing services to taxonomists for standard genome sequencing and annotation.</title>
        <authorList>
            <consortium name="The Broad Institute Genomics Platform"/>
            <consortium name="The Broad Institute Genome Sequencing Center for Infectious Disease"/>
            <person name="Wu L."/>
            <person name="Ma J."/>
        </authorList>
    </citation>
    <scope>NUCLEOTIDE SEQUENCE [LARGE SCALE GENOMIC DNA]</scope>
    <source>
        <strain evidence="3">CCUG 62763</strain>
    </source>
</reference>
<name>A0ABV9LHP5_9ACTN</name>
<sequence length="231" mass="23762">MTAPAAGYGLRMRVVIAGAHGQVARRLGRLLTGRGDTVVGIVRNPDHTADLEADGVTPAVLDLESASVDDVAEVVRGADAVVFAAGAGPGSGAERKHTVDHGAAVLLADAAERAGVRPYLLVSSMGVEQARQGTPKGMDPVFAVYLQAKLRAEDVILPRPALDTVIVRPGRLTDEPGTGRVTLAHGVEYGEVPRDDVAAVLLAFLDSGKTNEVVELVSGDTPVADAVAALP</sequence>
<keyword evidence="3" id="KW-1185">Reference proteome</keyword>
<accession>A0ABV9LHP5</accession>
<dbReference type="EMBL" id="JBHSGR010000005">
    <property type="protein sequence ID" value="MFC4693035.1"/>
    <property type="molecule type" value="Genomic_DNA"/>
</dbReference>
<comment type="caution">
    <text evidence="2">The sequence shown here is derived from an EMBL/GenBank/DDBJ whole genome shotgun (WGS) entry which is preliminary data.</text>
</comment>
<proteinExistence type="predicted"/>
<evidence type="ECO:0000313" key="2">
    <source>
        <dbReference type="EMBL" id="MFC4693035.1"/>
    </source>
</evidence>
<dbReference type="PANTHER" id="PTHR15020:SF50">
    <property type="entry name" value="UPF0659 PROTEIN YMR090W"/>
    <property type="match status" value="1"/>
</dbReference>
<dbReference type="SUPFAM" id="SSF51735">
    <property type="entry name" value="NAD(P)-binding Rossmann-fold domains"/>
    <property type="match status" value="1"/>
</dbReference>
<dbReference type="Pfam" id="PF13460">
    <property type="entry name" value="NAD_binding_10"/>
    <property type="match status" value="1"/>
</dbReference>
<protein>
    <submittedName>
        <fullName evidence="2">NAD(P)H-binding protein</fullName>
    </submittedName>
</protein>
<dbReference type="Gene3D" id="3.40.50.720">
    <property type="entry name" value="NAD(P)-binding Rossmann-like Domain"/>
    <property type="match status" value="1"/>
</dbReference>
<gene>
    <name evidence="2" type="ORF">ACFO3M_06490</name>
</gene>
<dbReference type="PANTHER" id="PTHR15020">
    <property type="entry name" value="FLAVIN REDUCTASE-RELATED"/>
    <property type="match status" value="1"/>
</dbReference>
<dbReference type="InterPro" id="IPR036291">
    <property type="entry name" value="NAD(P)-bd_dom_sf"/>
</dbReference>